<name>A0A0D3IBG9_EMIH1</name>
<sequence length="91" mass="9860">MVVPTAPPPQTAAAEAAVEWEAARAAAPRTTPARRSAAIAKEAWHAKQRAVEAEKAAWAEARQMAARPAQGFAPSVDPFERDLWRWEAGGW</sequence>
<proteinExistence type="predicted"/>
<dbReference type="PaxDb" id="2903-EOD08604"/>
<dbReference type="Proteomes" id="UP000013827">
    <property type="component" value="Unassembled WGS sequence"/>
</dbReference>
<evidence type="ECO:0000313" key="1">
    <source>
        <dbReference type="EnsemblProtists" id="EOD08604"/>
    </source>
</evidence>
<reference evidence="1" key="2">
    <citation type="submission" date="2024-10" db="UniProtKB">
        <authorList>
            <consortium name="EnsemblProtists"/>
        </authorList>
    </citation>
    <scope>IDENTIFICATION</scope>
</reference>
<dbReference type="RefSeq" id="XP_005761033.1">
    <property type="nucleotide sequence ID" value="XM_005760976.1"/>
</dbReference>
<dbReference type="EnsemblProtists" id="EOD08604">
    <property type="protein sequence ID" value="EOD08604"/>
    <property type="gene ID" value="EMIHUDRAFT_358816"/>
</dbReference>
<reference evidence="2" key="1">
    <citation type="journal article" date="2013" name="Nature">
        <title>Pan genome of the phytoplankton Emiliania underpins its global distribution.</title>
        <authorList>
            <person name="Read B.A."/>
            <person name="Kegel J."/>
            <person name="Klute M.J."/>
            <person name="Kuo A."/>
            <person name="Lefebvre S.C."/>
            <person name="Maumus F."/>
            <person name="Mayer C."/>
            <person name="Miller J."/>
            <person name="Monier A."/>
            <person name="Salamov A."/>
            <person name="Young J."/>
            <person name="Aguilar M."/>
            <person name="Claverie J.M."/>
            <person name="Frickenhaus S."/>
            <person name="Gonzalez K."/>
            <person name="Herman E.K."/>
            <person name="Lin Y.C."/>
            <person name="Napier J."/>
            <person name="Ogata H."/>
            <person name="Sarno A.F."/>
            <person name="Shmutz J."/>
            <person name="Schroeder D."/>
            <person name="de Vargas C."/>
            <person name="Verret F."/>
            <person name="von Dassow P."/>
            <person name="Valentin K."/>
            <person name="Van de Peer Y."/>
            <person name="Wheeler G."/>
            <person name="Dacks J.B."/>
            <person name="Delwiche C.F."/>
            <person name="Dyhrman S.T."/>
            <person name="Glockner G."/>
            <person name="John U."/>
            <person name="Richards T."/>
            <person name="Worden A.Z."/>
            <person name="Zhang X."/>
            <person name="Grigoriev I.V."/>
            <person name="Allen A.E."/>
            <person name="Bidle K."/>
            <person name="Borodovsky M."/>
            <person name="Bowler C."/>
            <person name="Brownlee C."/>
            <person name="Cock J.M."/>
            <person name="Elias M."/>
            <person name="Gladyshev V.N."/>
            <person name="Groth M."/>
            <person name="Guda C."/>
            <person name="Hadaegh A."/>
            <person name="Iglesias-Rodriguez M.D."/>
            <person name="Jenkins J."/>
            <person name="Jones B.M."/>
            <person name="Lawson T."/>
            <person name="Leese F."/>
            <person name="Lindquist E."/>
            <person name="Lobanov A."/>
            <person name="Lomsadze A."/>
            <person name="Malik S.B."/>
            <person name="Marsh M.E."/>
            <person name="Mackinder L."/>
            <person name="Mock T."/>
            <person name="Mueller-Roeber B."/>
            <person name="Pagarete A."/>
            <person name="Parker M."/>
            <person name="Probert I."/>
            <person name="Quesneville H."/>
            <person name="Raines C."/>
            <person name="Rensing S.A."/>
            <person name="Riano-Pachon D.M."/>
            <person name="Richier S."/>
            <person name="Rokitta S."/>
            <person name="Shiraiwa Y."/>
            <person name="Soanes D.M."/>
            <person name="van der Giezen M."/>
            <person name="Wahlund T.M."/>
            <person name="Williams B."/>
            <person name="Wilson W."/>
            <person name="Wolfe G."/>
            <person name="Wurch L.L."/>
        </authorList>
    </citation>
    <scope>NUCLEOTIDE SEQUENCE</scope>
</reference>
<keyword evidence="2" id="KW-1185">Reference proteome</keyword>
<evidence type="ECO:0000313" key="2">
    <source>
        <dbReference type="Proteomes" id="UP000013827"/>
    </source>
</evidence>
<dbReference type="GeneID" id="17254734"/>
<dbReference type="KEGG" id="ehx:EMIHUDRAFT_358816"/>
<dbReference type="HOGENOM" id="CLU_2431620_0_0_1"/>
<accession>A0A0D3IBG9</accession>
<dbReference type="AlphaFoldDB" id="A0A0D3IBG9"/>
<protein>
    <submittedName>
        <fullName evidence="1">Uncharacterized protein</fullName>
    </submittedName>
</protein>
<organism evidence="1 2">
    <name type="scientific">Emiliania huxleyi (strain CCMP1516)</name>
    <dbReference type="NCBI Taxonomy" id="280463"/>
    <lineage>
        <taxon>Eukaryota</taxon>
        <taxon>Haptista</taxon>
        <taxon>Haptophyta</taxon>
        <taxon>Prymnesiophyceae</taxon>
        <taxon>Isochrysidales</taxon>
        <taxon>Noelaerhabdaceae</taxon>
        <taxon>Emiliania</taxon>
    </lineage>
</organism>